<keyword evidence="9" id="KW-1185">Reference proteome</keyword>
<feature type="chain" id="PRO_5011821220" description="Carboxylic ester hydrolase" evidence="6">
    <location>
        <begin position="25"/>
        <end position="573"/>
    </location>
</feature>
<comment type="similarity">
    <text evidence="1 6">Belongs to the type-B carboxylesterase/lipase family.</text>
</comment>
<dbReference type="Pfam" id="PF00135">
    <property type="entry name" value="COesterase"/>
    <property type="match status" value="1"/>
</dbReference>
<dbReference type="OMA" id="QNATSEM"/>
<sequence length="573" mass="63659">MDRLFGRFLVMVCLLCLLSRASQAQGEEDDVIVDAGVLGRIRGTRAVTAHEFGVTREYIQFRGIPYGTIPERFLPSRLYEEPLTEGGDIFNATSAGLSCFQPILYPFMMTEDCLTINIYTHKKFTGNERELRPVLFFVHGGAFTVGSGASFSGLRMMNRDVVYVTFNYRLGLNGFFSLQNENIPGNAGMYDVVNALKWVNKYIKQFGGDPTLVTIAGQSAGSVTVTQLMASPMAQGLFHRAIGASGSALNAWGTTTDPIPDAIKVAQIAGCYDNNSAPNLDLIAFCMRNVEPMTLVNALYEFQVSERQQGRLGFAVVSPVVQSFTMNAYTKFLPEHPRQVFEQGRESQVPLLMGSTKHDGSYVMGVFYNRFLKDNGLEGDEDFIRNELTTRILDSLGVDDISTAVHDAISLQYMQEARKSGNFSTMFPGLIDIFSVFFFKGDCYQTALLHSKNASSPTFWYSFDFKGHASLFASLFPSEVPPFPGGVTHTDDLIYLYSLTFSEFTPIEAEVSRRMLSYWANFAETGDPTPGSETKWPRLNDTNHGYMILDEVAFADNNYHAKWVGPGNELVAP</sequence>
<evidence type="ECO:0000256" key="4">
    <source>
        <dbReference type="ARBA" id="ARBA00022801"/>
    </source>
</evidence>
<dbReference type="InterPro" id="IPR029058">
    <property type="entry name" value="AB_hydrolase_fold"/>
</dbReference>
<feature type="domain" description="Carboxylesterase type B" evidence="7">
    <location>
        <begin position="33"/>
        <end position="554"/>
    </location>
</feature>
<comment type="caution">
    <text evidence="8">The sequence shown here is derived from an EMBL/GenBank/DDBJ whole genome shotgun (WGS) entry which is preliminary data.</text>
</comment>
<dbReference type="PROSITE" id="PS00122">
    <property type="entry name" value="CARBOXYLESTERASE_B_1"/>
    <property type="match status" value="1"/>
</dbReference>
<evidence type="ECO:0000256" key="6">
    <source>
        <dbReference type="RuleBase" id="RU361235"/>
    </source>
</evidence>
<comment type="similarity">
    <text evidence="2">Belongs to the 'GDXG' lipolytic enzyme family.</text>
</comment>
<dbReference type="Proteomes" id="UP000198287">
    <property type="component" value="Unassembled WGS sequence"/>
</dbReference>
<dbReference type="InterPro" id="IPR002168">
    <property type="entry name" value="Lipase_GDXG_HIS_AS"/>
</dbReference>
<dbReference type="EMBL" id="LNIX01000021">
    <property type="protein sequence ID" value="OXA43596.1"/>
    <property type="molecule type" value="Genomic_DNA"/>
</dbReference>
<dbReference type="PROSITE" id="PS01173">
    <property type="entry name" value="LIPASE_GDXG_HIS"/>
    <property type="match status" value="1"/>
</dbReference>
<dbReference type="OrthoDB" id="3200163at2759"/>
<dbReference type="STRING" id="158441.A0A226DHD3"/>
<dbReference type="InterPro" id="IPR002018">
    <property type="entry name" value="CarbesteraseB"/>
</dbReference>
<keyword evidence="3" id="KW-0719">Serine esterase</keyword>
<evidence type="ECO:0000313" key="9">
    <source>
        <dbReference type="Proteomes" id="UP000198287"/>
    </source>
</evidence>
<gene>
    <name evidence="8" type="ORF">Fcan01_21414</name>
</gene>
<evidence type="ECO:0000256" key="1">
    <source>
        <dbReference type="ARBA" id="ARBA00005964"/>
    </source>
</evidence>
<evidence type="ECO:0000313" key="8">
    <source>
        <dbReference type="EMBL" id="OXA43596.1"/>
    </source>
</evidence>
<evidence type="ECO:0000256" key="2">
    <source>
        <dbReference type="ARBA" id="ARBA00010515"/>
    </source>
</evidence>
<accession>A0A226DHD3</accession>
<evidence type="ECO:0000256" key="5">
    <source>
        <dbReference type="ARBA" id="ARBA00023180"/>
    </source>
</evidence>
<keyword evidence="5" id="KW-0325">Glycoprotein</keyword>
<dbReference type="EC" id="3.1.1.-" evidence="6"/>
<protein>
    <recommendedName>
        <fullName evidence="6">Carboxylic ester hydrolase</fullName>
        <ecNumber evidence="6">3.1.1.-</ecNumber>
    </recommendedName>
</protein>
<dbReference type="AlphaFoldDB" id="A0A226DHD3"/>
<keyword evidence="6" id="KW-0732">Signal</keyword>
<dbReference type="InterPro" id="IPR019826">
    <property type="entry name" value="Carboxylesterase_B_AS"/>
</dbReference>
<organism evidence="8 9">
    <name type="scientific">Folsomia candida</name>
    <name type="common">Springtail</name>
    <dbReference type="NCBI Taxonomy" id="158441"/>
    <lineage>
        <taxon>Eukaryota</taxon>
        <taxon>Metazoa</taxon>
        <taxon>Ecdysozoa</taxon>
        <taxon>Arthropoda</taxon>
        <taxon>Hexapoda</taxon>
        <taxon>Collembola</taxon>
        <taxon>Entomobryomorpha</taxon>
        <taxon>Isotomoidea</taxon>
        <taxon>Isotomidae</taxon>
        <taxon>Proisotominae</taxon>
        <taxon>Folsomia</taxon>
    </lineage>
</organism>
<dbReference type="Gene3D" id="3.40.50.1820">
    <property type="entry name" value="alpha/beta hydrolase"/>
    <property type="match status" value="1"/>
</dbReference>
<evidence type="ECO:0000256" key="3">
    <source>
        <dbReference type="ARBA" id="ARBA00022487"/>
    </source>
</evidence>
<name>A0A226DHD3_FOLCA</name>
<dbReference type="SUPFAM" id="SSF53474">
    <property type="entry name" value="alpha/beta-Hydrolases"/>
    <property type="match status" value="1"/>
</dbReference>
<dbReference type="GO" id="GO:0052689">
    <property type="term" value="F:carboxylic ester hydrolase activity"/>
    <property type="evidence" value="ECO:0007669"/>
    <property type="project" value="UniProtKB-KW"/>
</dbReference>
<evidence type="ECO:0000259" key="7">
    <source>
        <dbReference type="Pfam" id="PF00135"/>
    </source>
</evidence>
<keyword evidence="4 6" id="KW-0378">Hydrolase</keyword>
<proteinExistence type="inferred from homology"/>
<feature type="signal peptide" evidence="6">
    <location>
        <begin position="1"/>
        <end position="24"/>
    </location>
</feature>
<reference evidence="8 9" key="1">
    <citation type="submission" date="2015-12" db="EMBL/GenBank/DDBJ databases">
        <title>The genome of Folsomia candida.</title>
        <authorList>
            <person name="Faddeeva A."/>
            <person name="Derks M.F."/>
            <person name="Anvar Y."/>
            <person name="Smit S."/>
            <person name="Van Straalen N."/>
            <person name="Roelofs D."/>
        </authorList>
    </citation>
    <scope>NUCLEOTIDE SEQUENCE [LARGE SCALE GENOMIC DNA]</scope>
    <source>
        <strain evidence="8 9">VU population</strain>
        <tissue evidence="8">Whole body</tissue>
    </source>
</reference>
<dbReference type="PANTHER" id="PTHR43142">
    <property type="entry name" value="CARBOXYLIC ESTER HYDROLASE"/>
    <property type="match status" value="1"/>
</dbReference>
<dbReference type="PANTHER" id="PTHR43142:SF1">
    <property type="entry name" value="CARBOXYLIC ESTER HYDROLASE"/>
    <property type="match status" value="1"/>
</dbReference>